<feature type="transmembrane region" description="Helical" evidence="1">
    <location>
        <begin position="263"/>
        <end position="289"/>
    </location>
</feature>
<name>A0A1D7TG19_9BACT</name>
<protein>
    <submittedName>
        <fullName evidence="2">Phospholipid ABC transporter, nucleotide-binding domain permease MlaE</fullName>
    </submittedName>
</protein>
<dbReference type="AlphaFoldDB" id="A0A1D7TG19"/>
<evidence type="ECO:0000256" key="1">
    <source>
        <dbReference type="RuleBase" id="RU362044"/>
    </source>
</evidence>
<reference evidence="3" key="1">
    <citation type="submission" date="2016-08" db="EMBL/GenBank/DDBJ databases">
        <title>Complete genome sequence of the organohalide-respiring Epsilonproteobacterium Sulfurospirillum halorespirans.</title>
        <authorList>
            <person name="Goris T."/>
            <person name="Zimmermann J."/>
            <person name="Schenz B."/>
            <person name="Lemos M."/>
            <person name="Hackermueller J."/>
            <person name="Diekert G."/>
        </authorList>
    </citation>
    <scope>NUCLEOTIDE SEQUENCE [LARGE SCALE GENOMIC DNA]</scope>
    <source>
        <strain>DSM 13726</strain>
        <strain evidence="3">PCE-M2</strain>
    </source>
</reference>
<organism evidence="2 3">
    <name type="scientific">Sulfurospirillum halorespirans DSM 13726</name>
    <dbReference type="NCBI Taxonomy" id="1193502"/>
    <lineage>
        <taxon>Bacteria</taxon>
        <taxon>Pseudomonadati</taxon>
        <taxon>Campylobacterota</taxon>
        <taxon>Epsilonproteobacteria</taxon>
        <taxon>Campylobacterales</taxon>
        <taxon>Sulfurospirillaceae</taxon>
        <taxon>Sulfurospirillum</taxon>
    </lineage>
</organism>
<dbReference type="InterPro" id="IPR036513">
    <property type="entry name" value="STAS_dom_sf"/>
</dbReference>
<dbReference type="Gene3D" id="3.30.750.24">
    <property type="entry name" value="STAS domain"/>
    <property type="match status" value="1"/>
</dbReference>
<keyword evidence="1" id="KW-0472">Membrane</keyword>
<dbReference type="PATRIC" id="fig|1193502.14.peg.151"/>
<accession>A0A1D7TG19</accession>
<dbReference type="PANTHER" id="PTHR30188">
    <property type="entry name" value="ABC TRANSPORTER PERMEASE PROTEIN-RELATED"/>
    <property type="match status" value="1"/>
</dbReference>
<dbReference type="STRING" id="1193502.SHALO_0148"/>
<keyword evidence="1" id="KW-1133">Transmembrane helix</keyword>
<evidence type="ECO:0000313" key="3">
    <source>
        <dbReference type="Proteomes" id="UP000094609"/>
    </source>
</evidence>
<dbReference type="Pfam" id="PF02405">
    <property type="entry name" value="MlaE"/>
    <property type="match status" value="1"/>
</dbReference>
<dbReference type="GO" id="GO:0005548">
    <property type="term" value="F:phospholipid transporter activity"/>
    <property type="evidence" value="ECO:0007669"/>
    <property type="project" value="TreeGrafter"/>
</dbReference>
<dbReference type="RefSeq" id="WP_069476941.1">
    <property type="nucleotide sequence ID" value="NZ_CP017111.1"/>
</dbReference>
<dbReference type="PANTHER" id="PTHR30188:SF3">
    <property type="entry name" value="ABC TRANSPORTER PERMEASE"/>
    <property type="match status" value="1"/>
</dbReference>
<dbReference type="InterPro" id="IPR030802">
    <property type="entry name" value="Permease_MalE"/>
</dbReference>
<dbReference type="EMBL" id="CP017111">
    <property type="protein sequence ID" value="AOO63945.1"/>
    <property type="molecule type" value="Genomic_DNA"/>
</dbReference>
<feature type="transmembrane region" description="Helical" evidence="1">
    <location>
        <begin position="309"/>
        <end position="336"/>
    </location>
</feature>
<keyword evidence="1" id="KW-0812">Transmembrane</keyword>
<dbReference type="KEGG" id="shal:SHALO_0148"/>
<keyword evidence="3" id="KW-1185">Reference proteome</keyword>
<comment type="similarity">
    <text evidence="1">Belongs to the MlaE permease family.</text>
</comment>
<proteinExistence type="inferred from homology"/>
<gene>
    <name evidence="2" type="ORF">SHALO_0148</name>
</gene>
<dbReference type="InterPro" id="IPR003453">
    <property type="entry name" value="ABC_MlaE_roteobac"/>
</dbReference>
<dbReference type="GO" id="GO:0043190">
    <property type="term" value="C:ATP-binding cassette (ABC) transporter complex"/>
    <property type="evidence" value="ECO:0007669"/>
    <property type="project" value="InterPro"/>
</dbReference>
<sequence length="376" mass="41198">MKSKPSLQVTQTNDGFTVILQGQWVKEAVKALDLAFNALTCKPETAYTFDLSGIREFDTHGIMLILHYAKKLEAHKCTVSKVGASESFEKLFAVCEQNYPADKIIPPHENFILSYLENVGKQMFEGYKTLSFFFAFTGELSHFVMAAFLKPFTIRLKATLYHIEQSGAGAIPIILLTSFLIGIVIAYQGAAQLEKFGANIFIVEMVTISAVRELAPLLTAIVVAGRSASAYTAQIGVMKITDEVDAMSSMGFSPWNFLVLPRLFALILSMPLLVFFADIVSIFGGMVIATTKLDVSFVEFIDRIKETVALKHLIIGLIKAPIFGAVIATIGCFRGFQIDSSTESVGKYTTISVVNAIFWVIAIDAIISVLLTEIGL</sequence>
<feature type="transmembrane region" description="Helical" evidence="1">
    <location>
        <begin position="130"/>
        <end position="149"/>
    </location>
</feature>
<evidence type="ECO:0000313" key="2">
    <source>
        <dbReference type="EMBL" id="AOO63945.1"/>
    </source>
</evidence>
<dbReference type="Proteomes" id="UP000094609">
    <property type="component" value="Chromosome"/>
</dbReference>
<feature type="transmembrane region" description="Helical" evidence="1">
    <location>
        <begin position="169"/>
        <end position="187"/>
    </location>
</feature>
<feature type="transmembrane region" description="Helical" evidence="1">
    <location>
        <begin position="348"/>
        <end position="371"/>
    </location>
</feature>
<dbReference type="SUPFAM" id="SSF52091">
    <property type="entry name" value="SpoIIaa-like"/>
    <property type="match status" value="1"/>
</dbReference>
<dbReference type="NCBIfam" id="TIGR00056">
    <property type="entry name" value="MlaE family lipid ABC transporter permease subunit"/>
    <property type="match status" value="1"/>
</dbReference>